<sequence length="104" mass="12436">MNDKLSLLLFKFEKCDFQVAYSCPLPQEKFCENCMHVLKTIYGHFSRRIPSKRALRHQITRQFYLFQYRRRCLTIIKPNYEIAFVHMTKDPFVVLLAGETLSVN</sequence>
<reference evidence="1 2" key="1">
    <citation type="submission" date="2018-11" db="EMBL/GenBank/DDBJ databases">
        <authorList>
            <consortium name="Pathogen Informatics"/>
        </authorList>
    </citation>
    <scope>NUCLEOTIDE SEQUENCE [LARGE SCALE GENOMIC DNA]</scope>
</reference>
<dbReference type="STRING" id="318479.A0A3P7T3Z5"/>
<dbReference type="EMBL" id="UYYG01001158">
    <property type="protein sequence ID" value="VDN57129.1"/>
    <property type="molecule type" value="Genomic_DNA"/>
</dbReference>
<proteinExistence type="predicted"/>
<dbReference type="AlphaFoldDB" id="A0A3P7T3Z5"/>
<dbReference type="Gene3D" id="1.10.225.10">
    <property type="entry name" value="Saposin-like"/>
    <property type="match status" value="1"/>
</dbReference>
<dbReference type="OrthoDB" id="5856919at2759"/>
<keyword evidence="2" id="KW-1185">Reference proteome</keyword>
<gene>
    <name evidence="1" type="ORF">DME_LOCUS7102</name>
</gene>
<organism evidence="1 2">
    <name type="scientific">Dracunculus medinensis</name>
    <name type="common">Guinea worm</name>
    <dbReference type="NCBI Taxonomy" id="318479"/>
    <lineage>
        <taxon>Eukaryota</taxon>
        <taxon>Metazoa</taxon>
        <taxon>Ecdysozoa</taxon>
        <taxon>Nematoda</taxon>
        <taxon>Chromadorea</taxon>
        <taxon>Rhabditida</taxon>
        <taxon>Spirurina</taxon>
        <taxon>Dracunculoidea</taxon>
        <taxon>Dracunculidae</taxon>
        <taxon>Dracunculus</taxon>
    </lineage>
</organism>
<dbReference type="Proteomes" id="UP000274756">
    <property type="component" value="Unassembled WGS sequence"/>
</dbReference>
<protein>
    <recommendedName>
        <fullName evidence="3">Saposin B-type domain-containing protein</fullName>
    </recommendedName>
</protein>
<name>A0A3P7T3Z5_DRAME</name>
<evidence type="ECO:0000313" key="2">
    <source>
        <dbReference type="Proteomes" id="UP000274756"/>
    </source>
</evidence>
<accession>A0A3P7T3Z5</accession>
<evidence type="ECO:0008006" key="3">
    <source>
        <dbReference type="Google" id="ProtNLM"/>
    </source>
</evidence>
<evidence type="ECO:0000313" key="1">
    <source>
        <dbReference type="EMBL" id="VDN57129.1"/>
    </source>
</evidence>